<keyword evidence="1" id="KW-0677">Repeat</keyword>
<accession>A0AAD3HAE1</accession>
<keyword evidence="4" id="KW-0175">Coiled coil</keyword>
<keyword evidence="2" id="KW-0547">Nucleotide-binding</keyword>
<feature type="coiled-coil region" evidence="4">
    <location>
        <begin position="113"/>
        <end position="164"/>
    </location>
</feature>
<evidence type="ECO:0000313" key="8">
    <source>
        <dbReference type="Proteomes" id="UP001054902"/>
    </source>
</evidence>
<evidence type="ECO:0000256" key="1">
    <source>
        <dbReference type="ARBA" id="ARBA00022737"/>
    </source>
</evidence>
<evidence type="ECO:0000256" key="2">
    <source>
        <dbReference type="ARBA" id="ARBA00022741"/>
    </source>
</evidence>
<dbReference type="SUPFAM" id="SSF52540">
    <property type="entry name" value="P-loop containing nucleoside triphosphate hydrolases"/>
    <property type="match status" value="2"/>
</dbReference>
<feature type="compositionally biased region" description="Polar residues" evidence="5">
    <location>
        <begin position="322"/>
        <end position="331"/>
    </location>
</feature>
<evidence type="ECO:0000256" key="4">
    <source>
        <dbReference type="SAM" id="Coils"/>
    </source>
</evidence>
<dbReference type="InterPro" id="IPR003439">
    <property type="entry name" value="ABC_transporter-like_ATP-bd"/>
</dbReference>
<sequence>MSAGSLAGFTSSDCQYNKNTLNINDLSLAHGSRTLFNNASFSINRGEVSGLIGINGSGKTSLSRILASKELPGFPQSFTVEYLAASDDEEFLAGTYTEEYSEILALKPVDYINQRVKSRTQQLQDKIDELEGLLVDEEVEESGIEAISEELSDLYEIQESLEESTKREMDRAISNLGLNDYLEKSLGDLSSGWRYKCRLVAAFLVHPDLLIIDEPSFLDSESTEWLISMIKNITRASQAMVLFISHKEALLDSLCDSIIYINASNHSITTYHVGYSQFRAIHEKQIEGANKTIASTTDDMVKAEKSLKQLKVQMKKREKNLKATTSQNSDQRFIKGKNKEAKQKADKSAASRLKKAKAAVDDLESNVDVSVEPHDKILLKGKNGCGKSTLIRLILGELEPVEGSITKHGKCIYFPQTALSLLIRQHGNSTAMDYLGENLTQTEARHHLGDFGLAGDLSVRSVNTLSAGQKRFAIGAIRVL</sequence>
<feature type="region of interest" description="Disordered" evidence="5">
    <location>
        <begin position="317"/>
        <end position="348"/>
    </location>
</feature>
<dbReference type="SMART" id="SM00382">
    <property type="entry name" value="AAA"/>
    <property type="match status" value="2"/>
</dbReference>
<dbReference type="Gene3D" id="3.40.50.300">
    <property type="entry name" value="P-loop containing nucleotide triphosphate hydrolases"/>
    <property type="match status" value="2"/>
</dbReference>
<dbReference type="InterPro" id="IPR027417">
    <property type="entry name" value="P-loop_NTPase"/>
</dbReference>
<evidence type="ECO:0000313" key="7">
    <source>
        <dbReference type="EMBL" id="GFH56552.1"/>
    </source>
</evidence>
<feature type="compositionally biased region" description="Basic and acidic residues" evidence="5">
    <location>
        <begin position="337"/>
        <end position="348"/>
    </location>
</feature>
<feature type="domain" description="ABC transporter" evidence="6">
    <location>
        <begin position="21"/>
        <end position="288"/>
    </location>
</feature>
<dbReference type="Proteomes" id="UP001054902">
    <property type="component" value="Unassembled WGS sequence"/>
</dbReference>
<name>A0AAD3HAE1_9STRA</name>
<evidence type="ECO:0000256" key="5">
    <source>
        <dbReference type="SAM" id="MobiDB-lite"/>
    </source>
</evidence>
<dbReference type="AlphaFoldDB" id="A0AAD3HAE1"/>
<evidence type="ECO:0000259" key="6">
    <source>
        <dbReference type="PROSITE" id="PS50893"/>
    </source>
</evidence>
<gene>
    <name evidence="7" type="ORF">CTEN210_13028</name>
</gene>
<dbReference type="PANTHER" id="PTHR19211:SF14">
    <property type="entry name" value="ATP-BINDING CASSETTE SUB-FAMILY F MEMBER 1"/>
    <property type="match status" value="1"/>
</dbReference>
<protein>
    <recommendedName>
        <fullName evidence="6">ABC transporter domain-containing protein</fullName>
    </recommendedName>
</protein>
<dbReference type="Pfam" id="PF00005">
    <property type="entry name" value="ABC_tran"/>
    <property type="match status" value="2"/>
</dbReference>
<keyword evidence="8" id="KW-1185">Reference proteome</keyword>
<dbReference type="GO" id="GO:0005524">
    <property type="term" value="F:ATP binding"/>
    <property type="evidence" value="ECO:0007669"/>
    <property type="project" value="UniProtKB-KW"/>
</dbReference>
<dbReference type="PANTHER" id="PTHR19211">
    <property type="entry name" value="ATP-BINDING TRANSPORT PROTEIN-RELATED"/>
    <property type="match status" value="1"/>
</dbReference>
<reference evidence="7 8" key="1">
    <citation type="journal article" date="2021" name="Sci. Rep.">
        <title>The genome of the diatom Chaetoceros tenuissimus carries an ancient integrated fragment of an extant virus.</title>
        <authorList>
            <person name="Hongo Y."/>
            <person name="Kimura K."/>
            <person name="Takaki Y."/>
            <person name="Yoshida Y."/>
            <person name="Baba S."/>
            <person name="Kobayashi G."/>
            <person name="Nagasaki K."/>
            <person name="Hano T."/>
            <person name="Tomaru Y."/>
        </authorList>
    </citation>
    <scope>NUCLEOTIDE SEQUENCE [LARGE SCALE GENOMIC DNA]</scope>
    <source>
        <strain evidence="7 8">NIES-3715</strain>
    </source>
</reference>
<dbReference type="InterPro" id="IPR003593">
    <property type="entry name" value="AAA+_ATPase"/>
</dbReference>
<organism evidence="7 8">
    <name type="scientific">Chaetoceros tenuissimus</name>
    <dbReference type="NCBI Taxonomy" id="426638"/>
    <lineage>
        <taxon>Eukaryota</taxon>
        <taxon>Sar</taxon>
        <taxon>Stramenopiles</taxon>
        <taxon>Ochrophyta</taxon>
        <taxon>Bacillariophyta</taxon>
        <taxon>Coscinodiscophyceae</taxon>
        <taxon>Chaetocerotophycidae</taxon>
        <taxon>Chaetocerotales</taxon>
        <taxon>Chaetocerotaceae</taxon>
        <taxon>Chaetoceros</taxon>
    </lineage>
</organism>
<dbReference type="GO" id="GO:0016887">
    <property type="term" value="F:ATP hydrolysis activity"/>
    <property type="evidence" value="ECO:0007669"/>
    <property type="project" value="InterPro"/>
</dbReference>
<dbReference type="InterPro" id="IPR050611">
    <property type="entry name" value="ABCF"/>
</dbReference>
<dbReference type="EMBL" id="BLLK01000052">
    <property type="protein sequence ID" value="GFH56552.1"/>
    <property type="molecule type" value="Genomic_DNA"/>
</dbReference>
<evidence type="ECO:0000256" key="3">
    <source>
        <dbReference type="ARBA" id="ARBA00022840"/>
    </source>
</evidence>
<proteinExistence type="predicted"/>
<comment type="caution">
    <text evidence="7">The sequence shown here is derived from an EMBL/GenBank/DDBJ whole genome shotgun (WGS) entry which is preliminary data.</text>
</comment>
<dbReference type="PROSITE" id="PS50893">
    <property type="entry name" value="ABC_TRANSPORTER_2"/>
    <property type="match status" value="1"/>
</dbReference>
<keyword evidence="3" id="KW-0067">ATP-binding</keyword>